<proteinExistence type="predicted"/>
<feature type="transmembrane region" description="Helical" evidence="6">
    <location>
        <begin position="289"/>
        <end position="312"/>
    </location>
</feature>
<evidence type="ECO:0000256" key="1">
    <source>
        <dbReference type="ARBA" id="ARBA00004141"/>
    </source>
</evidence>
<feature type="transmembrane region" description="Helical" evidence="6">
    <location>
        <begin position="65"/>
        <end position="84"/>
    </location>
</feature>
<keyword evidence="9" id="KW-1185">Reference proteome</keyword>
<dbReference type="Gene3D" id="1.20.1250.20">
    <property type="entry name" value="MFS general substrate transporter like domains"/>
    <property type="match status" value="2"/>
</dbReference>
<feature type="transmembrane region" description="Helical" evidence="6">
    <location>
        <begin position="121"/>
        <end position="142"/>
    </location>
</feature>
<gene>
    <name evidence="8" type="ORF">BDD14_1130</name>
</gene>
<dbReference type="InterPro" id="IPR011701">
    <property type="entry name" value="MFS"/>
</dbReference>
<name>A0A4Q7YPW2_9BACT</name>
<feature type="transmembrane region" description="Helical" evidence="6">
    <location>
        <begin position="324"/>
        <end position="342"/>
    </location>
</feature>
<dbReference type="Proteomes" id="UP000292958">
    <property type="component" value="Unassembled WGS sequence"/>
</dbReference>
<dbReference type="PROSITE" id="PS50850">
    <property type="entry name" value="MFS"/>
    <property type="match status" value="1"/>
</dbReference>
<dbReference type="AlphaFoldDB" id="A0A4Q7YPW2"/>
<dbReference type="SUPFAM" id="SSF103473">
    <property type="entry name" value="MFS general substrate transporter"/>
    <property type="match status" value="1"/>
</dbReference>
<dbReference type="GO" id="GO:0022857">
    <property type="term" value="F:transmembrane transporter activity"/>
    <property type="evidence" value="ECO:0007669"/>
    <property type="project" value="InterPro"/>
</dbReference>
<evidence type="ECO:0000313" key="8">
    <source>
        <dbReference type="EMBL" id="RZU39737.1"/>
    </source>
</evidence>
<organism evidence="8 9">
    <name type="scientific">Edaphobacter modestus</name>
    <dbReference type="NCBI Taxonomy" id="388466"/>
    <lineage>
        <taxon>Bacteria</taxon>
        <taxon>Pseudomonadati</taxon>
        <taxon>Acidobacteriota</taxon>
        <taxon>Terriglobia</taxon>
        <taxon>Terriglobales</taxon>
        <taxon>Acidobacteriaceae</taxon>
        <taxon>Edaphobacter</taxon>
    </lineage>
</organism>
<protein>
    <submittedName>
        <fullName evidence="8">Sugar phosphate permease</fullName>
    </submittedName>
</protein>
<evidence type="ECO:0000313" key="9">
    <source>
        <dbReference type="Proteomes" id="UP000292958"/>
    </source>
</evidence>
<evidence type="ECO:0000256" key="6">
    <source>
        <dbReference type="SAM" id="Phobius"/>
    </source>
</evidence>
<evidence type="ECO:0000256" key="3">
    <source>
        <dbReference type="ARBA" id="ARBA00022692"/>
    </source>
</evidence>
<dbReference type="InterPro" id="IPR036259">
    <property type="entry name" value="MFS_trans_sf"/>
</dbReference>
<dbReference type="PANTHER" id="PTHR43791">
    <property type="entry name" value="PERMEASE-RELATED"/>
    <property type="match status" value="1"/>
</dbReference>
<dbReference type="EMBL" id="SHKW01000001">
    <property type="protein sequence ID" value="RZU39737.1"/>
    <property type="molecule type" value="Genomic_DNA"/>
</dbReference>
<keyword evidence="4 6" id="KW-1133">Transmembrane helix</keyword>
<feature type="transmembrane region" description="Helical" evidence="6">
    <location>
        <begin position="377"/>
        <end position="396"/>
    </location>
</feature>
<feature type="transmembrane region" description="Helical" evidence="6">
    <location>
        <begin position="96"/>
        <end position="115"/>
    </location>
</feature>
<feature type="domain" description="Major facilitator superfamily (MFS) profile" evidence="7">
    <location>
        <begin position="30"/>
        <end position="435"/>
    </location>
</feature>
<feature type="transmembrane region" description="Helical" evidence="6">
    <location>
        <begin position="256"/>
        <end position="277"/>
    </location>
</feature>
<accession>A0A4Q7YPW2</accession>
<dbReference type="InterPro" id="IPR020846">
    <property type="entry name" value="MFS_dom"/>
</dbReference>
<sequence>MRPALNLQPVVLSTSDPALSRAISRTVRRLAPCLMLMYVVSFLDRSNIGFAKQALERSEGISESVYALGAGLFFISYSLCGFPSNLILHKVGAKKWLALLMVGWGMVSMATMFVSGATSFYLLRLLLGVLEAGFFPGAILYLTYWFPNSIRGRVLGLFYLGVPLALILGGPLSGLLLEVRPWFGLQSWQWMFLVEGFMAVVLGLFAFWYLDNRPSNALWLSAEEKQALAKALALEEQERRSAGPAKLLPMFRDLRVMHFLLIYALIQISTYGAVFYLPAEISALLHKPVGIEVGLVSAIPWICTLVAVYLLPRAADKFHKHRQLASLTLVISGCASFAFPTAGPRLGLVALSFAVAGFIAVQPLFWMFPTGYLADRAAAGGIAVIGMGNLGGFLAPNLKVWADEYFGSQRAGLYLLAGLTILNAGLIALVKNRRTAKSAT</sequence>
<evidence type="ECO:0000256" key="2">
    <source>
        <dbReference type="ARBA" id="ARBA00022448"/>
    </source>
</evidence>
<keyword evidence="2" id="KW-0813">Transport</keyword>
<evidence type="ECO:0000259" key="7">
    <source>
        <dbReference type="PROSITE" id="PS50850"/>
    </source>
</evidence>
<evidence type="ECO:0000256" key="5">
    <source>
        <dbReference type="ARBA" id="ARBA00023136"/>
    </source>
</evidence>
<reference evidence="8 9" key="1">
    <citation type="submission" date="2019-02" db="EMBL/GenBank/DDBJ databases">
        <title>Genomic Encyclopedia of Archaeal and Bacterial Type Strains, Phase II (KMG-II): from individual species to whole genera.</title>
        <authorList>
            <person name="Goeker M."/>
        </authorList>
    </citation>
    <scope>NUCLEOTIDE SEQUENCE [LARGE SCALE GENOMIC DNA]</scope>
    <source>
        <strain evidence="8 9">DSM 18101</strain>
    </source>
</reference>
<feature type="transmembrane region" description="Helical" evidence="6">
    <location>
        <begin position="348"/>
        <end position="368"/>
    </location>
</feature>
<comment type="subcellular location">
    <subcellularLocation>
        <location evidence="1">Membrane</location>
        <topology evidence="1">Multi-pass membrane protein</topology>
    </subcellularLocation>
</comment>
<dbReference type="GO" id="GO:0005886">
    <property type="term" value="C:plasma membrane"/>
    <property type="evidence" value="ECO:0007669"/>
    <property type="project" value="TreeGrafter"/>
</dbReference>
<feature type="transmembrane region" description="Helical" evidence="6">
    <location>
        <begin position="411"/>
        <end position="430"/>
    </location>
</feature>
<dbReference type="CDD" id="cd17319">
    <property type="entry name" value="MFS_ExuT_GudP_like"/>
    <property type="match status" value="1"/>
</dbReference>
<feature type="transmembrane region" description="Helical" evidence="6">
    <location>
        <begin position="154"/>
        <end position="176"/>
    </location>
</feature>
<dbReference type="PANTHER" id="PTHR43791:SF30">
    <property type="entry name" value="INNER MEMBRANE TRANSPORT PROTEIN RHMT"/>
    <property type="match status" value="1"/>
</dbReference>
<keyword evidence="5 6" id="KW-0472">Membrane</keyword>
<dbReference type="FunFam" id="1.20.1250.20:FF:000018">
    <property type="entry name" value="MFS transporter permease"/>
    <property type="match status" value="1"/>
</dbReference>
<dbReference type="OrthoDB" id="9773404at2"/>
<feature type="transmembrane region" description="Helical" evidence="6">
    <location>
        <begin position="188"/>
        <end position="210"/>
    </location>
</feature>
<comment type="caution">
    <text evidence="8">The sequence shown here is derived from an EMBL/GenBank/DDBJ whole genome shotgun (WGS) entry which is preliminary data.</text>
</comment>
<dbReference type="Pfam" id="PF07690">
    <property type="entry name" value="MFS_1"/>
    <property type="match status" value="1"/>
</dbReference>
<evidence type="ECO:0000256" key="4">
    <source>
        <dbReference type="ARBA" id="ARBA00022989"/>
    </source>
</evidence>
<keyword evidence="3 6" id="KW-0812">Transmembrane</keyword>